<organism evidence="1">
    <name type="scientific">Anguilla anguilla</name>
    <name type="common">European freshwater eel</name>
    <name type="synonym">Muraena anguilla</name>
    <dbReference type="NCBI Taxonomy" id="7936"/>
    <lineage>
        <taxon>Eukaryota</taxon>
        <taxon>Metazoa</taxon>
        <taxon>Chordata</taxon>
        <taxon>Craniata</taxon>
        <taxon>Vertebrata</taxon>
        <taxon>Euteleostomi</taxon>
        <taxon>Actinopterygii</taxon>
        <taxon>Neopterygii</taxon>
        <taxon>Teleostei</taxon>
        <taxon>Anguilliformes</taxon>
        <taxon>Anguillidae</taxon>
        <taxon>Anguilla</taxon>
    </lineage>
</organism>
<evidence type="ECO:0000313" key="1">
    <source>
        <dbReference type="EMBL" id="JAH76543.1"/>
    </source>
</evidence>
<dbReference type="EMBL" id="GBXM01032034">
    <property type="protein sequence ID" value="JAH76543.1"/>
    <property type="molecule type" value="Transcribed_RNA"/>
</dbReference>
<sequence>MSALLSFSGNHYQEGRKGKKKVGPAVFKAFPVVAAHDEPRFLLIH</sequence>
<protein>
    <submittedName>
        <fullName evidence="1">Uncharacterized protein</fullName>
    </submittedName>
</protein>
<name>A0A0E9VH43_ANGAN</name>
<proteinExistence type="predicted"/>
<reference evidence="1" key="1">
    <citation type="submission" date="2014-11" db="EMBL/GenBank/DDBJ databases">
        <authorList>
            <person name="Amaro Gonzalez C."/>
        </authorList>
    </citation>
    <scope>NUCLEOTIDE SEQUENCE</scope>
</reference>
<reference evidence="1" key="2">
    <citation type="journal article" date="2015" name="Fish Shellfish Immunol.">
        <title>Early steps in the European eel (Anguilla anguilla)-Vibrio vulnificus interaction in the gills: Role of the RtxA13 toxin.</title>
        <authorList>
            <person name="Callol A."/>
            <person name="Pajuelo D."/>
            <person name="Ebbesson L."/>
            <person name="Teles M."/>
            <person name="MacKenzie S."/>
            <person name="Amaro C."/>
        </authorList>
    </citation>
    <scope>NUCLEOTIDE SEQUENCE</scope>
</reference>
<dbReference type="AlphaFoldDB" id="A0A0E9VH43"/>
<accession>A0A0E9VH43</accession>